<gene>
    <name evidence="1" type="ORF">NPIL_466091</name>
</gene>
<accession>A0A8X6PQU8</accession>
<name>A0A8X6PQU8_NEPPI</name>
<proteinExistence type="predicted"/>
<comment type="caution">
    <text evidence="1">The sequence shown here is derived from an EMBL/GenBank/DDBJ whole genome shotgun (WGS) entry which is preliminary data.</text>
</comment>
<dbReference type="AlphaFoldDB" id="A0A8X6PQU8"/>
<evidence type="ECO:0000313" key="2">
    <source>
        <dbReference type="Proteomes" id="UP000887013"/>
    </source>
</evidence>
<reference evidence="1" key="1">
    <citation type="submission" date="2020-08" db="EMBL/GenBank/DDBJ databases">
        <title>Multicomponent nature underlies the extraordinary mechanical properties of spider dragline silk.</title>
        <authorList>
            <person name="Kono N."/>
            <person name="Nakamura H."/>
            <person name="Mori M."/>
            <person name="Yoshida Y."/>
            <person name="Ohtoshi R."/>
            <person name="Malay A.D."/>
            <person name="Moran D.A.P."/>
            <person name="Tomita M."/>
            <person name="Numata K."/>
            <person name="Arakawa K."/>
        </authorList>
    </citation>
    <scope>NUCLEOTIDE SEQUENCE</scope>
</reference>
<keyword evidence="2" id="KW-1185">Reference proteome</keyword>
<protein>
    <submittedName>
        <fullName evidence="1">Uncharacterized protein</fullName>
    </submittedName>
</protein>
<sequence>MFSICQRNGNMLFEKNFSFRRKIILRVRDFFPLGEDSLWSDEFGSMKSTECLQKFGNFLGNSTVSLSNAYINLLQRNYLHFIPLVYHSRTHMGNPSFSLFRPSTGVAIVARCSRSRCDVDRRPQRMRSFRAARFG</sequence>
<dbReference type="Proteomes" id="UP000887013">
    <property type="component" value="Unassembled WGS sequence"/>
</dbReference>
<evidence type="ECO:0000313" key="1">
    <source>
        <dbReference type="EMBL" id="GFT76441.1"/>
    </source>
</evidence>
<dbReference type="EMBL" id="BMAW01071072">
    <property type="protein sequence ID" value="GFT76441.1"/>
    <property type="molecule type" value="Genomic_DNA"/>
</dbReference>
<organism evidence="1 2">
    <name type="scientific">Nephila pilipes</name>
    <name type="common">Giant wood spider</name>
    <name type="synonym">Nephila maculata</name>
    <dbReference type="NCBI Taxonomy" id="299642"/>
    <lineage>
        <taxon>Eukaryota</taxon>
        <taxon>Metazoa</taxon>
        <taxon>Ecdysozoa</taxon>
        <taxon>Arthropoda</taxon>
        <taxon>Chelicerata</taxon>
        <taxon>Arachnida</taxon>
        <taxon>Araneae</taxon>
        <taxon>Araneomorphae</taxon>
        <taxon>Entelegynae</taxon>
        <taxon>Araneoidea</taxon>
        <taxon>Nephilidae</taxon>
        <taxon>Nephila</taxon>
    </lineage>
</organism>